<gene>
    <name evidence="1" type="ORF">DA73_0400004705</name>
</gene>
<keyword evidence="2" id="KW-1185">Reference proteome</keyword>
<dbReference type="EMBL" id="JHEG04000001">
    <property type="protein sequence ID" value="KAF3884827.1"/>
    <property type="molecule type" value="Genomic_DNA"/>
</dbReference>
<organism evidence="1 2">
    <name type="scientific">Tolypothrix bouteillei VB521301</name>
    <dbReference type="NCBI Taxonomy" id="1479485"/>
    <lineage>
        <taxon>Bacteria</taxon>
        <taxon>Bacillati</taxon>
        <taxon>Cyanobacteriota</taxon>
        <taxon>Cyanophyceae</taxon>
        <taxon>Nostocales</taxon>
        <taxon>Tolypothrichaceae</taxon>
        <taxon>Tolypothrix</taxon>
    </lineage>
</organism>
<comment type="caution">
    <text evidence="1">The sequence shown here is derived from an EMBL/GenBank/DDBJ whole genome shotgun (WGS) entry which is preliminary data.</text>
</comment>
<proteinExistence type="predicted"/>
<reference evidence="1" key="2">
    <citation type="submission" date="2019-11" db="EMBL/GenBank/DDBJ databases">
        <title>Improved Assembly of Tolypothrix boutellei genome.</title>
        <authorList>
            <person name="Sarangi A.N."/>
            <person name="Mukherjee M."/>
            <person name="Ghosh S."/>
            <person name="Singh D."/>
            <person name="Das A."/>
            <person name="Kant S."/>
            <person name="Prusty A."/>
            <person name="Tripathy S."/>
        </authorList>
    </citation>
    <scope>NUCLEOTIDE SEQUENCE</scope>
    <source>
        <strain evidence="1">VB521301</strain>
    </source>
</reference>
<dbReference type="AlphaFoldDB" id="A0A8S9SYJ6"/>
<reference evidence="1" key="1">
    <citation type="journal article" date="2015" name="Genome Announc.">
        <title>Draft Genome Sequence of Tolypothrix boutellei Strain VB521301.</title>
        <authorList>
            <person name="Chandrababunaidu M.M."/>
            <person name="Singh D."/>
            <person name="Sen D."/>
            <person name="Bhan S."/>
            <person name="Das S."/>
            <person name="Gupta A."/>
            <person name="Adhikary S.P."/>
            <person name="Tripathy S."/>
        </authorList>
    </citation>
    <scope>NUCLEOTIDE SEQUENCE</scope>
    <source>
        <strain evidence="1">VB521301</strain>
    </source>
</reference>
<protein>
    <submittedName>
        <fullName evidence="1">Uncharacterized protein</fullName>
    </submittedName>
</protein>
<dbReference type="RefSeq" id="WP_153021535.1">
    <property type="nucleotide sequence ID" value="NZ_JHEG04000001.1"/>
</dbReference>
<accession>A0A8S9SYJ6</accession>
<evidence type="ECO:0000313" key="2">
    <source>
        <dbReference type="Proteomes" id="UP000029738"/>
    </source>
</evidence>
<evidence type="ECO:0000313" key="1">
    <source>
        <dbReference type="EMBL" id="KAF3884827.1"/>
    </source>
</evidence>
<name>A0A8S9SYJ6_9CYAN</name>
<dbReference type="Proteomes" id="UP000029738">
    <property type="component" value="Unassembled WGS sequence"/>
</dbReference>
<sequence>MIPINEDAVWGKDARLRLNSLTGYDGSRTKVPQTARLNILDERSRSQSKI</sequence>